<comment type="catalytic activity">
    <reaction evidence="9 10">
        <text>tRNA(Ile) + L-isoleucine + ATP = L-isoleucyl-tRNA(Ile) + AMP + diphosphate</text>
        <dbReference type="Rhea" id="RHEA:11060"/>
        <dbReference type="Rhea" id="RHEA-COMP:9666"/>
        <dbReference type="Rhea" id="RHEA-COMP:9695"/>
        <dbReference type="ChEBI" id="CHEBI:30616"/>
        <dbReference type="ChEBI" id="CHEBI:33019"/>
        <dbReference type="ChEBI" id="CHEBI:58045"/>
        <dbReference type="ChEBI" id="CHEBI:78442"/>
        <dbReference type="ChEBI" id="CHEBI:78528"/>
        <dbReference type="ChEBI" id="CHEBI:456215"/>
        <dbReference type="EC" id="6.1.1.5"/>
    </reaction>
</comment>
<feature type="short sequence motif" description="'HIGH' region" evidence="10">
    <location>
        <begin position="47"/>
        <end position="57"/>
    </location>
</feature>
<dbReference type="InterPro" id="IPR009008">
    <property type="entry name" value="Val/Leu/Ile-tRNA-synth_edit"/>
</dbReference>
<dbReference type="Pfam" id="PF08264">
    <property type="entry name" value="Anticodon_1"/>
    <property type="match status" value="1"/>
</dbReference>
<evidence type="ECO:0000259" key="12">
    <source>
        <dbReference type="Pfam" id="PF08264"/>
    </source>
</evidence>
<dbReference type="PRINTS" id="PR00984">
    <property type="entry name" value="TRNASYNTHILE"/>
</dbReference>
<dbReference type="CDD" id="cd00818">
    <property type="entry name" value="IleRS_core"/>
    <property type="match status" value="1"/>
</dbReference>
<accession>A0A0G7ZKW2</accession>
<dbReference type="InterPro" id="IPR009080">
    <property type="entry name" value="tRNAsynth_Ia_anticodon-bd"/>
</dbReference>
<keyword evidence="3 10" id="KW-0436">Ligase</keyword>
<dbReference type="GO" id="GO:0005524">
    <property type="term" value="F:ATP binding"/>
    <property type="evidence" value="ECO:0007669"/>
    <property type="project" value="UniProtKB-UniRule"/>
</dbReference>
<keyword evidence="10" id="KW-0479">Metal-binding</keyword>
<keyword evidence="4 10" id="KW-0547">Nucleotide-binding</keyword>
<feature type="domain" description="Methionyl/Valyl/Leucyl/Isoleucyl-tRNA synthetase anticodon-binding" evidence="12">
    <location>
        <begin position="651"/>
        <end position="802"/>
    </location>
</feature>
<dbReference type="Gene3D" id="3.40.50.620">
    <property type="entry name" value="HUPs"/>
    <property type="match status" value="2"/>
</dbReference>
<dbReference type="InterPro" id="IPR014729">
    <property type="entry name" value="Rossmann-like_a/b/a_fold"/>
</dbReference>
<feature type="binding site" evidence="10">
    <location>
        <position position="851"/>
    </location>
    <ligand>
        <name>Zn(2+)</name>
        <dbReference type="ChEBI" id="CHEBI:29105"/>
    </ligand>
</feature>
<dbReference type="InterPro" id="IPR050081">
    <property type="entry name" value="Ile-tRNA_ligase"/>
</dbReference>
<evidence type="ECO:0000313" key="14">
    <source>
        <dbReference type="Proteomes" id="UP000242141"/>
    </source>
</evidence>
<keyword evidence="2 10" id="KW-0963">Cytoplasm</keyword>
<dbReference type="SUPFAM" id="SSF50677">
    <property type="entry name" value="ValRS/IleRS/LeuRS editing domain"/>
    <property type="match status" value="1"/>
</dbReference>
<evidence type="ECO:0000313" key="13">
    <source>
        <dbReference type="EMBL" id="CRX36820.1"/>
    </source>
</evidence>
<dbReference type="InterPro" id="IPR013155">
    <property type="entry name" value="M/V/L/I-tRNA-synth_anticd-bd"/>
</dbReference>
<dbReference type="GO" id="GO:0002161">
    <property type="term" value="F:aminoacyl-tRNA deacylase activity"/>
    <property type="evidence" value="ECO:0007669"/>
    <property type="project" value="InterPro"/>
</dbReference>
<feature type="binding site" evidence="10">
    <location>
        <position position="570"/>
    </location>
    <ligand>
        <name>ATP</name>
        <dbReference type="ChEBI" id="CHEBI:30616"/>
    </ligand>
</feature>
<dbReference type="PROSITE" id="PS00178">
    <property type="entry name" value="AA_TRNA_LIGASE_I"/>
    <property type="match status" value="1"/>
</dbReference>
<dbReference type="InterPro" id="IPR001412">
    <property type="entry name" value="aa-tRNA-synth_I_CS"/>
</dbReference>
<comment type="subcellular location">
    <subcellularLocation>
        <location evidence="10">Cytoplasm</location>
    </subcellularLocation>
</comment>
<feature type="domain" description="Aminoacyl-tRNA synthetase class Ia" evidence="11">
    <location>
        <begin position="22"/>
        <end position="604"/>
    </location>
</feature>
<sequence length="876" mass="103506">MPKTDFEMRGNLSKKDDKFILFWEKNLNFNNNDSKNNNKFILHDGPPYANGDLHLGHSVNKVLKDIVIRHNLLLGKDVEWKLGWDTHGLPIEIAVLKKGFLKKDQQNDKLFLSVYYKFALDQVKRQQDQFRKFALYTDFKEKYLTLNKFYEVKELEIFFDMFNKGFVYRDFKPVYWSWSSNTALAEAEVEYKKIKEEAIYVPFKLKNEDLYFVIWTTTPWSLTANVAIAFNKKIEYVISEFKNKKIVIAKNLIGLLSKKWEQELKVIKNIDLNKYLNQELINPLNNNKSILIIGDHVTTDDGTGLVHTAGGHGLDDYLIVKKNNLPIIVVINQIGKMINSGKYDDLFYQKANKEIIADLIKNNNLIAKEIIEHSIPIDWRTKEPLIYRATKQWFVSIHKIKKELINELNNVGWYPDWGKNRLSKMIENREDWCISRQRIWGVPIPIIYDQNGNVIKSLKLQQNILNLFKKEGKIGWYKKDLKDILPKEIKYHQNMKKETDILDVWFDSGSSHNFVLGNNQADLYLEGNDQYRGWFNSSLITSFIKNGRAPYKNIFTHGFVVDNNNNKMSKSLNNGISPIDIVDKNGIDILRLWIVENDYFSNLKYSHEILNQVTIDYRKIRNTIRFLLGNLNDFEKNYIVKEKELSFISKMIFDELKKSQLKINQNNQNYNYYFKVKEIINQLNTGAISYYLDYVKDIVYIEGKDSKKRTESQYILKQIFDYIIYNFASIIPVTIEEAYQSFWNDDNISIFKTKYPNFILTPIIDTDDKTWSEFNLIKSEVNKEIEKLRLNKIISRSQEAKINLWLPNNLKRFNKKELKDWLMVGEIEIKIDLKLKISAEKFIEGIKCARCWKLFNKKEISFDICKNCKKIIDDNY</sequence>
<feature type="short sequence motif" description="'KMSKS' region" evidence="10">
    <location>
        <begin position="567"/>
        <end position="571"/>
    </location>
</feature>
<proteinExistence type="inferred from homology"/>
<evidence type="ECO:0000256" key="3">
    <source>
        <dbReference type="ARBA" id="ARBA00022598"/>
    </source>
</evidence>
<evidence type="ECO:0000256" key="8">
    <source>
        <dbReference type="ARBA" id="ARBA00025217"/>
    </source>
</evidence>
<evidence type="ECO:0000256" key="2">
    <source>
        <dbReference type="ARBA" id="ARBA00022490"/>
    </source>
</evidence>
<dbReference type="Proteomes" id="UP000242141">
    <property type="component" value="Unassembled WGS sequence"/>
</dbReference>
<dbReference type="InterPro" id="IPR002301">
    <property type="entry name" value="Ile-tRNA-ligase"/>
</dbReference>
<protein>
    <recommendedName>
        <fullName evidence="10">Isoleucine--tRNA ligase</fullName>
        <ecNumber evidence="10">6.1.1.5</ecNumber>
    </recommendedName>
    <alternativeName>
        <fullName evidence="10">Isoleucyl-tRNA synthetase</fullName>
        <shortName evidence="10">IleRS</shortName>
    </alternativeName>
</protein>
<feature type="binding site" evidence="10">
    <location>
        <position position="848"/>
    </location>
    <ligand>
        <name>Zn(2+)</name>
        <dbReference type="ChEBI" id="CHEBI:29105"/>
    </ligand>
</feature>
<dbReference type="GO" id="GO:0005829">
    <property type="term" value="C:cytosol"/>
    <property type="evidence" value="ECO:0007669"/>
    <property type="project" value="TreeGrafter"/>
</dbReference>
<dbReference type="PANTHER" id="PTHR42765">
    <property type="entry name" value="SOLEUCYL-TRNA SYNTHETASE"/>
    <property type="match status" value="1"/>
</dbReference>
<comment type="cofactor">
    <cofactor evidence="10">
        <name>Zn(2+)</name>
        <dbReference type="ChEBI" id="CHEBI:29105"/>
    </cofactor>
    <text evidence="10">Binds 1 zinc ion per subunit.</text>
</comment>
<feature type="binding site" evidence="10">
    <location>
        <position position="526"/>
    </location>
    <ligand>
        <name>L-isoleucyl-5'-AMP</name>
        <dbReference type="ChEBI" id="CHEBI:178002"/>
    </ligand>
</feature>
<evidence type="ECO:0000256" key="10">
    <source>
        <dbReference type="HAMAP-Rule" id="MF_02002"/>
    </source>
</evidence>
<evidence type="ECO:0000256" key="4">
    <source>
        <dbReference type="ARBA" id="ARBA00022741"/>
    </source>
</evidence>
<organism evidence="13 14">
    <name type="scientific">Candidatus Hepatoplasma crinochetorum</name>
    <dbReference type="NCBI Taxonomy" id="295596"/>
    <lineage>
        <taxon>Bacteria</taxon>
        <taxon>Bacillati</taxon>
        <taxon>Mycoplasmatota</taxon>
        <taxon>Mollicutes</taxon>
        <taxon>Candidatus Hepatoplasmataceae</taxon>
        <taxon>Candidatus Hepatoplasma</taxon>
    </lineage>
</organism>
<dbReference type="EC" id="6.1.1.5" evidence="10"/>
<dbReference type="Pfam" id="PF00133">
    <property type="entry name" value="tRNA-synt_1"/>
    <property type="match status" value="1"/>
</dbReference>
<dbReference type="InterPro" id="IPR023585">
    <property type="entry name" value="Ile-tRNA-ligase_type1"/>
</dbReference>
<dbReference type="GO" id="GO:0004822">
    <property type="term" value="F:isoleucine-tRNA ligase activity"/>
    <property type="evidence" value="ECO:0007669"/>
    <property type="project" value="UniProtKB-UniRule"/>
</dbReference>
<keyword evidence="6 10" id="KW-0648">Protein biosynthesis</keyword>
<evidence type="ECO:0000256" key="5">
    <source>
        <dbReference type="ARBA" id="ARBA00022840"/>
    </source>
</evidence>
<evidence type="ECO:0000256" key="7">
    <source>
        <dbReference type="ARBA" id="ARBA00023146"/>
    </source>
</evidence>
<keyword evidence="14" id="KW-1185">Reference proteome</keyword>
<dbReference type="InterPro" id="IPR002300">
    <property type="entry name" value="aa-tRNA-synth_Ia"/>
</dbReference>
<dbReference type="GO" id="GO:0008270">
    <property type="term" value="F:zinc ion binding"/>
    <property type="evidence" value="ECO:0007669"/>
    <property type="project" value="UniProtKB-UniRule"/>
</dbReference>
<dbReference type="HAMAP" id="MF_02002">
    <property type="entry name" value="Ile_tRNA_synth_type1"/>
    <property type="match status" value="1"/>
</dbReference>
<keyword evidence="5 10" id="KW-0067">ATP-binding</keyword>
<dbReference type="SUPFAM" id="SSF52374">
    <property type="entry name" value="Nucleotidylyl transferase"/>
    <property type="match status" value="1"/>
</dbReference>
<reference evidence="14" key="1">
    <citation type="submission" date="2015-05" db="EMBL/GenBank/DDBJ databases">
        <authorList>
            <person name="Collingro A."/>
        </authorList>
    </citation>
    <scope>NUCLEOTIDE SEQUENCE [LARGE SCALE GENOMIC DNA]</scope>
    <source>
        <strain evidence="14">Ps</strain>
    </source>
</reference>
<feature type="binding site" evidence="10">
    <location>
        <position position="868"/>
    </location>
    <ligand>
        <name>Zn(2+)</name>
        <dbReference type="ChEBI" id="CHEBI:29105"/>
    </ligand>
</feature>
<evidence type="ECO:0000256" key="9">
    <source>
        <dbReference type="ARBA" id="ARBA00048359"/>
    </source>
</evidence>
<name>A0A0G7ZKW2_9MOLU</name>
<dbReference type="AlphaFoldDB" id="A0A0G7ZKW2"/>
<evidence type="ECO:0000256" key="6">
    <source>
        <dbReference type="ARBA" id="ARBA00022917"/>
    </source>
</evidence>
<dbReference type="PANTHER" id="PTHR42765:SF1">
    <property type="entry name" value="ISOLEUCINE--TRNA LIGASE, MITOCHONDRIAL"/>
    <property type="match status" value="1"/>
</dbReference>
<comment type="function">
    <text evidence="8 10">Catalyzes the attachment of isoleucine to tRNA(Ile). As IleRS can inadvertently accommodate and process structurally similar amino acids such as valine, to avoid such errors it has two additional distinct tRNA(Ile)-dependent editing activities. One activity is designated as 'pretransfer' editing and involves the hydrolysis of activated Val-AMP. The other activity is designated 'posttransfer' editing and involves deacylation of mischarged Val-tRNA(Ile).</text>
</comment>
<comment type="similarity">
    <text evidence="1 10">Belongs to the class-I aminoacyl-tRNA synthetase family. IleS type 1 subfamily.</text>
</comment>
<evidence type="ECO:0000259" key="11">
    <source>
        <dbReference type="Pfam" id="PF00133"/>
    </source>
</evidence>
<gene>
    <name evidence="10" type="primary">ileS</name>
    <name evidence="13" type="ORF">HEPPS_00190</name>
</gene>
<dbReference type="Gene3D" id="1.10.730.20">
    <property type="match status" value="1"/>
</dbReference>
<comment type="subunit">
    <text evidence="10">Monomer.</text>
</comment>
<keyword evidence="10" id="KW-0862">Zinc</keyword>
<feature type="binding site" evidence="10">
    <location>
        <position position="865"/>
    </location>
    <ligand>
        <name>Zn(2+)</name>
        <dbReference type="ChEBI" id="CHEBI:29105"/>
    </ligand>
</feature>
<dbReference type="NCBIfam" id="TIGR00392">
    <property type="entry name" value="ileS"/>
    <property type="match status" value="1"/>
</dbReference>
<keyword evidence="7 10" id="KW-0030">Aminoacyl-tRNA synthetase</keyword>
<dbReference type="GO" id="GO:0006428">
    <property type="term" value="P:isoleucyl-tRNA aminoacylation"/>
    <property type="evidence" value="ECO:0007669"/>
    <property type="project" value="UniProtKB-UniRule"/>
</dbReference>
<comment type="domain">
    <text evidence="10">IleRS has two distinct active sites: one for aminoacylation and one for editing. The misactivated valine is translocated from the active site to the editing site, which sterically excludes the correctly activated isoleucine. The single editing site contains two valyl binding pockets, one specific for each substrate (Val-AMP or Val-tRNA(Ile)).</text>
</comment>
<evidence type="ECO:0000256" key="1">
    <source>
        <dbReference type="ARBA" id="ARBA00006887"/>
    </source>
</evidence>
<dbReference type="EMBL" id="CWGI01000001">
    <property type="protein sequence ID" value="CRX36820.1"/>
    <property type="molecule type" value="Genomic_DNA"/>
</dbReference>
<dbReference type="SUPFAM" id="SSF47323">
    <property type="entry name" value="Anticodon-binding domain of a subclass of class I aminoacyl-tRNA synthetases"/>
    <property type="match status" value="1"/>
</dbReference>